<feature type="region of interest" description="Disordered" evidence="1">
    <location>
        <begin position="31"/>
        <end position="72"/>
    </location>
</feature>
<dbReference type="InterPro" id="IPR014922">
    <property type="entry name" value="YdhG-like"/>
</dbReference>
<evidence type="ECO:0000313" key="3">
    <source>
        <dbReference type="EMBL" id="SCP98659.1"/>
    </source>
</evidence>
<keyword evidence="4" id="KW-1185">Reference proteome</keyword>
<organism evidence="3 4">
    <name type="scientific">Anaerobium acetethylicum</name>
    <dbReference type="NCBI Taxonomy" id="1619234"/>
    <lineage>
        <taxon>Bacteria</taxon>
        <taxon>Bacillati</taxon>
        <taxon>Bacillota</taxon>
        <taxon>Clostridia</taxon>
        <taxon>Lachnospirales</taxon>
        <taxon>Lachnospiraceae</taxon>
        <taxon>Anaerobium</taxon>
    </lineage>
</organism>
<gene>
    <name evidence="3" type="ORF">SAMN05421730_10246</name>
</gene>
<evidence type="ECO:0000256" key="1">
    <source>
        <dbReference type="SAM" id="MobiDB-lite"/>
    </source>
</evidence>
<dbReference type="AlphaFoldDB" id="A0A1D3TWN9"/>
<evidence type="ECO:0000259" key="2">
    <source>
        <dbReference type="Pfam" id="PF08818"/>
    </source>
</evidence>
<sequence>MLLPEEAIESENQGRKQPDWKAKPIYIIMEKTENRKQKTENRKQKAVTRNLCREEGESMKKESRPIEKPMTPEDYISRQPEERRAALTELRQAILENLPKGFQEVMQYGMIGYAVPHALFPEGYHANPGEPLPFMGLANQKGYIAIYHMGLYADKPLTEWFEKSYEALGIGKLDMGKSCIRLKKMSRIPKELIGELCTKMTVEEYIEIYRKSRPEK</sequence>
<dbReference type="Gene3D" id="3.90.1150.200">
    <property type="match status" value="1"/>
</dbReference>
<feature type="compositionally biased region" description="Basic and acidic residues" evidence="1">
    <location>
        <begin position="31"/>
        <end position="43"/>
    </location>
</feature>
<proteinExistence type="predicted"/>
<feature type="compositionally biased region" description="Basic and acidic residues" evidence="1">
    <location>
        <begin position="51"/>
        <end position="72"/>
    </location>
</feature>
<name>A0A1D3TWN9_9FIRM</name>
<dbReference type="SUPFAM" id="SSF159888">
    <property type="entry name" value="YdhG-like"/>
    <property type="match status" value="1"/>
</dbReference>
<accession>A0A1D3TWN9</accession>
<dbReference type="Pfam" id="PF08818">
    <property type="entry name" value="DUF1801"/>
    <property type="match status" value="1"/>
</dbReference>
<dbReference type="STRING" id="1619234.SAMN05421730_10246"/>
<feature type="domain" description="YdhG-like" evidence="2">
    <location>
        <begin position="83"/>
        <end position="199"/>
    </location>
</feature>
<reference evidence="3 4" key="1">
    <citation type="submission" date="2016-09" db="EMBL/GenBank/DDBJ databases">
        <authorList>
            <person name="Capua I."/>
            <person name="De Benedictis P."/>
            <person name="Joannis T."/>
            <person name="Lombin L.H."/>
            <person name="Cattoli G."/>
        </authorList>
    </citation>
    <scope>NUCLEOTIDE SEQUENCE [LARGE SCALE GENOMIC DNA]</scope>
    <source>
        <strain evidence="3 4">GluBS11</strain>
    </source>
</reference>
<protein>
    <recommendedName>
        <fullName evidence="2">YdhG-like domain-containing protein</fullName>
    </recommendedName>
</protein>
<evidence type="ECO:0000313" key="4">
    <source>
        <dbReference type="Proteomes" id="UP000199315"/>
    </source>
</evidence>
<dbReference type="EMBL" id="FMKA01000024">
    <property type="protein sequence ID" value="SCP98659.1"/>
    <property type="molecule type" value="Genomic_DNA"/>
</dbReference>
<dbReference type="Proteomes" id="UP000199315">
    <property type="component" value="Unassembled WGS sequence"/>
</dbReference>
<feature type="region of interest" description="Disordered" evidence="1">
    <location>
        <begin position="1"/>
        <end position="20"/>
    </location>
</feature>